<name>A0A518IFK8_9PLAN</name>
<dbReference type="AlphaFoldDB" id="A0A518IFK8"/>
<protein>
    <submittedName>
        <fullName evidence="1">Uncharacterized protein</fullName>
    </submittedName>
</protein>
<dbReference type="Proteomes" id="UP000318313">
    <property type="component" value="Chromosome"/>
</dbReference>
<keyword evidence="2" id="KW-1185">Reference proteome</keyword>
<dbReference type="EMBL" id="CP037452">
    <property type="protein sequence ID" value="QDV51883.1"/>
    <property type="molecule type" value="Genomic_DNA"/>
</dbReference>
<gene>
    <name evidence="1" type="ORF">Enr17x_39420</name>
</gene>
<organism evidence="1 2">
    <name type="scientific">Gimesia fumaroli</name>
    <dbReference type="NCBI Taxonomy" id="2527976"/>
    <lineage>
        <taxon>Bacteria</taxon>
        <taxon>Pseudomonadati</taxon>
        <taxon>Planctomycetota</taxon>
        <taxon>Planctomycetia</taxon>
        <taxon>Planctomycetales</taxon>
        <taxon>Planctomycetaceae</taxon>
        <taxon>Gimesia</taxon>
    </lineage>
</organism>
<proteinExistence type="predicted"/>
<evidence type="ECO:0000313" key="2">
    <source>
        <dbReference type="Proteomes" id="UP000318313"/>
    </source>
</evidence>
<accession>A0A518IFK8</accession>
<sequence>MLLKQIMLLGHLMEFFVLFVLFWGVLFGTALSLVTREDGKEIPVNQPFEKLEENESKEELKKWESVTHLFRTLSIDFVLVKSIDSLIHETSFVSKVVTLSPDSSRAPPASLC</sequence>
<evidence type="ECO:0000313" key="1">
    <source>
        <dbReference type="EMBL" id="QDV51883.1"/>
    </source>
</evidence>
<reference evidence="1 2" key="1">
    <citation type="submission" date="2019-03" db="EMBL/GenBank/DDBJ databases">
        <title>Deep-cultivation of Planctomycetes and their phenomic and genomic characterization uncovers novel biology.</title>
        <authorList>
            <person name="Wiegand S."/>
            <person name="Jogler M."/>
            <person name="Boedeker C."/>
            <person name="Pinto D."/>
            <person name="Vollmers J."/>
            <person name="Rivas-Marin E."/>
            <person name="Kohn T."/>
            <person name="Peeters S.H."/>
            <person name="Heuer A."/>
            <person name="Rast P."/>
            <person name="Oberbeckmann S."/>
            <person name="Bunk B."/>
            <person name="Jeske O."/>
            <person name="Meyerdierks A."/>
            <person name="Storesund J.E."/>
            <person name="Kallscheuer N."/>
            <person name="Luecker S."/>
            <person name="Lage O.M."/>
            <person name="Pohl T."/>
            <person name="Merkel B.J."/>
            <person name="Hornburger P."/>
            <person name="Mueller R.-W."/>
            <person name="Bruemmer F."/>
            <person name="Labrenz M."/>
            <person name="Spormann A.M."/>
            <person name="Op den Camp H."/>
            <person name="Overmann J."/>
            <person name="Amann R."/>
            <person name="Jetten M.S.M."/>
            <person name="Mascher T."/>
            <person name="Medema M.H."/>
            <person name="Devos D.P."/>
            <person name="Kaster A.-K."/>
            <person name="Ovreas L."/>
            <person name="Rohde M."/>
            <person name="Galperin M.Y."/>
            <person name="Jogler C."/>
        </authorList>
    </citation>
    <scope>NUCLEOTIDE SEQUENCE [LARGE SCALE GENOMIC DNA]</scope>
    <source>
        <strain evidence="1 2">Enr17</strain>
    </source>
</reference>
<dbReference type="KEGG" id="gfm:Enr17x_39420"/>